<dbReference type="Pfam" id="PF13439">
    <property type="entry name" value="Glyco_transf_4"/>
    <property type="match status" value="1"/>
</dbReference>
<evidence type="ECO:0000256" key="1">
    <source>
        <dbReference type="SAM" id="MobiDB-lite"/>
    </source>
</evidence>
<dbReference type="GO" id="GO:0016757">
    <property type="term" value="F:glycosyltransferase activity"/>
    <property type="evidence" value="ECO:0007669"/>
    <property type="project" value="InterPro"/>
</dbReference>
<dbReference type="CDD" id="cd03823">
    <property type="entry name" value="GT4_ExpE7-like"/>
    <property type="match status" value="1"/>
</dbReference>
<dbReference type="InterPro" id="IPR028098">
    <property type="entry name" value="Glyco_trans_4-like_N"/>
</dbReference>
<reference evidence="5 6" key="1">
    <citation type="submission" date="2009-01" db="EMBL/GenBank/DDBJ databases">
        <title>Complete sequence of chromosome of Methylobacterium nodulans ORS 2060.</title>
        <authorList>
            <consortium name="US DOE Joint Genome Institute"/>
            <person name="Lucas S."/>
            <person name="Copeland A."/>
            <person name="Lapidus A."/>
            <person name="Glavina del Rio T."/>
            <person name="Dalin E."/>
            <person name="Tice H."/>
            <person name="Bruce D."/>
            <person name="Goodwin L."/>
            <person name="Pitluck S."/>
            <person name="Sims D."/>
            <person name="Brettin T."/>
            <person name="Detter J.C."/>
            <person name="Han C."/>
            <person name="Larimer F."/>
            <person name="Land M."/>
            <person name="Hauser L."/>
            <person name="Kyrpides N."/>
            <person name="Ivanova N."/>
            <person name="Marx C.J."/>
            <person name="Richardson P."/>
        </authorList>
    </citation>
    <scope>NUCLEOTIDE SEQUENCE [LARGE SCALE GENOMIC DNA]</scope>
    <source>
        <strain evidence="6">LMG 21967 / CNCM I-2342 / ORS 2060</strain>
    </source>
</reference>
<feature type="domain" description="Glycosyl transferase family 1" evidence="2">
    <location>
        <begin position="1112"/>
        <end position="1181"/>
    </location>
</feature>
<evidence type="ECO:0000259" key="4">
    <source>
        <dbReference type="Pfam" id="PF13524"/>
    </source>
</evidence>
<sequence length="1239" mass="137741">MPRRRIKILSKLQKKIYLSLVHNDDTEFDHEFYSRLYPDLHRLKGRKSLLKHYVEHGRREGRFATVDAYMADLVAKYGEAPEDFDPGLYRELNPDLTAQFTDAWQFTAHFLKHGRAEDRRYRLDTSAETAEFTRDAGGMSKDAFLQDHGLAAGRWQLRFDLAQFRQLNADWITTPPATRSEGIRLFVESGIDRLAPINGDSIFDPAFYRAAYPVDRNLDDAALYRHWLSVGIEQNWAPNEAARIFALIGRTAFPECFDVDGYRRSMPASARNSAQGRTQVLEHWLDHGFQEDRLDVVSGQGAADFFALVGRRELLRQRFEASRRAYDEAIRRGGPTPGRLHDRAEAARALGDLAAAAADYRQAARSPGSSVWSHIHAADTLAQTSDLPGAIAQLRASAPLWVRNARWRDTASRIFRQAFDARCQFAREAYRRGLRASGDGIMDEALRQFAADWPLAEPLPAPLPPAQGGTIVMLANLDLPQCVHYRVEQRRRQLEHGGWTVRIFGPGETQAFREALHGASAALFYRVPAFPHILHSILYARALGLATFYDIDDLIFDGPSYPDPFESFEGQISRDEYVGLEFGVPLFRFAMSLCDEGIASTPALAEAMTPVVRSGRVHVVRNALDERNAPFLNRPDPDPAAPGQPVTIFYGSGTKAHNSDFNDLAGPALLAILARHPEVRLVIAGHLKLDPAFAPFEDRIRQLGFTARVADYWEILSGVDINLAVLHPGKTADAKSEIKWLEAAMCGIPSVVSGTRTYREILADGEDVLLADTPEAWEAALERLVTDLKLRHRIGLAARRKARRRYTLDAAVETLAAFLPPPRRPAAPAARTKPRILLVNVFFPPQTIGGATRVVRDNLDHFLDHAGTRFDFSVAASDEGVEPAGCTRIDSYRGIPVLRISTPMEVNMDWRPFNPMIGEIFADFLDRMEPDLVHFHCVQRLTADVVEAVQARGIPHLVTLHDGWWISDHQFLLDRDGRVVRPGPDTLEPAADAPLGVMAQVLRRRRLGHLLRGADRILAVSESFAKLYREAGFPRTISVPNGLPRLEAPERPRGTGPRVRLGHVGGREAHKGAPLIEAVLRTTPFRNLSFTLVDLAQEAGYVGEEIWGTTPVRIVGPVPQSEIGRLYQEFDVLLVPSLWPESFGLVSREARLFGLWVVASDRGAVGEDITPGVDGFVIDVATPGPLRAVLSEIDGDVARFQAPPPRTGPVRSAADQGAELLRLYEEILAGAAARRPAAE</sequence>
<dbReference type="EMBL" id="CP001349">
    <property type="protein sequence ID" value="ACL60424.1"/>
    <property type="molecule type" value="Genomic_DNA"/>
</dbReference>
<feature type="domain" description="Glycosyltransferase subfamily 4-like N-terminal" evidence="3">
    <location>
        <begin position="848"/>
        <end position="1042"/>
    </location>
</feature>
<dbReference type="SUPFAM" id="SSF53756">
    <property type="entry name" value="UDP-Glycosyltransferase/glycogen phosphorylase"/>
    <property type="match status" value="2"/>
</dbReference>
<accession>B8IPA6</accession>
<evidence type="ECO:0000259" key="3">
    <source>
        <dbReference type="Pfam" id="PF13439"/>
    </source>
</evidence>
<keyword evidence="6" id="KW-1185">Reference proteome</keyword>
<dbReference type="SUPFAM" id="SSF48452">
    <property type="entry name" value="TPR-like"/>
    <property type="match status" value="1"/>
</dbReference>
<name>B8IPA6_METNO</name>
<evidence type="ECO:0000259" key="2">
    <source>
        <dbReference type="Pfam" id="PF00534"/>
    </source>
</evidence>
<dbReference type="Gene3D" id="1.25.40.10">
    <property type="entry name" value="Tetratricopeptide repeat domain"/>
    <property type="match status" value="1"/>
</dbReference>
<gene>
    <name evidence="5" type="ordered locus">Mnod_5582</name>
</gene>
<dbReference type="Gene3D" id="3.40.50.2000">
    <property type="entry name" value="Glycogen Phosphorylase B"/>
    <property type="match status" value="3"/>
</dbReference>
<dbReference type="Proteomes" id="UP000008207">
    <property type="component" value="Chromosome"/>
</dbReference>
<dbReference type="KEGG" id="mno:Mnod_5582"/>
<feature type="region of interest" description="Disordered" evidence="1">
    <location>
        <begin position="1044"/>
        <end position="1064"/>
    </location>
</feature>
<evidence type="ECO:0000313" key="5">
    <source>
        <dbReference type="EMBL" id="ACL60424.1"/>
    </source>
</evidence>
<dbReference type="PANTHER" id="PTHR12526:SF638">
    <property type="entry name" value="SPORE COAT PROTEIN SA"/>
    <property type="match status" value="1"/>
</dbReference>
<dbReference type="AlphaFoldDB" id="B8IPA6"/>
<dbReference type="InterPro" id="IPR001296">
    <property type="entry name" value="Glyco_trans_1"/>
</dbReference>
<dbReference type="InterPro" id="IPR011990">
    <property type="entry name" value="TPR-like_helical_dom_sf"/>
</dbReference>
<dbReference type="STRING" id="460265.Mnod_5582"/>
<feature type="domain" description="Spore protein YkvP/CgeB glycosyl transferase-like" evidence="4">
    <location>
        <begin position="670"/>
        <end position="816"/>
    </location>
</feature>
<dbReference type="HOGENOM" id="CLU_261818_0_0_5"/>
<dbReference type="InterPro" id="IPR055259">
    <property type="entry name" value="YkvP/CgeB_Glyco_trans-like"/>
</dbReference>
<dbReference type="Pfam" id="PF00534">
    <property type="entry name" value="Glycos_transf_1"/>
    <property type="match status" value="1"/>
</dbReference>
<keyword evidence="5" id="KW-0808">Transferase</keyword>
<dbReference type="CAZy" id="GT4">
    <property type="family name" value="Glycosyltransferase Family 4"/>
</dbReference>
<organism evidence="5 6">
    <name type="scientific">Methylobacterium nodulans (strain LMG 21967 / CNCM I-2342 / ORS 2060)</name>
    <dbReference type="NCBI Taxonomy" id="460265"/>
    <lineage>
        <taxon>Bacteria</taxon>
        <taxon>Pseudomonadati</taxon>
        <taxon>Pseudomonadota</taxon>
        <taxon>Alphaproteobacteria</taxon>
        <taxon>Hyphomicrobiales</taxon>
        <taxon>Methylobacteriaceae</taxon>
        <taxon>Methylobacterium</taxon>
    </lineage>
</organism>
<proteinExistence type="predicted"/>
<dbReference type="Pfam" id="PF13524">
    <property type="entry name" value="Glyco_trans_1_2"/>
    <property type="match status" value="1"/>
</dbReference>
<dbReference type="eggNOG" id="COG0438">
    <property type="taxonomic scope" value="Bacteria"/>
</dbReference>
<protein>
    <submittedName>
        <fullName evidence="5">Glycosyl transferase group 1</fullName>
    </submittedName>
</protein>
<evidence type="ECO:0000313" key="6">
    <source>
        <dbReference type="Proteomes" id="UP000008207"/>
    </source>
</evidence>
<dbReference type="PANTHER" id="PTHR12526">
    <property type="entry name" value="GLYCOSYLTRANSFERASE"/>
    <property type="match status" value="1"/>
</dbReference>